<evidence type="ECO:0000313" key="1">
    <source>
        <dbReference type="EMBL" id="KHD07525.1"/>
    </source>
</evidence>
<dbReference type="Proteomes" id="UP000030428">
    <property type="component" value="Unassembled WGS sequence"/>
</dbReference>
<reference evidence="1 2" key="1">
    <citation type="journal article" date="2016" name="Front. Microbiol.">
        <title>Single-Cell (Meta-)Genomics of a Dimorphic Candidatus Thiomargarita nelsonii Reveals Genomic Plasticity.</title>
        <authorList>
            <person name="Flood B.E."/>
            <person name="Fliss P."/>
            <person name="Jones D.S."/>
            <person name="Dick G.J."/>
            <person name="Jain S."/>
            <person name="Kaster A.K."/>
            <person name="Winkel M."/>
            <person name="Mussmann M."/>
            <person name="Bailey J."/>
        </authorList>
    </citation>
    <scope>NUCLEOTIDE SEQUENCE [LARGE SCALE GENOMIC DNA]</scope>
    <source>
        <strain evidence="1">Hydrate Ridge</strain>
    </source>
</reference>
<dbReference type="EMBL" id="JSZA02000135">
    <property type="protein sequence ID" value="KHD07525.1"/>
    <property type="molecule type" value="Genomic_DNA"/>
</dbReference>
<sequence>MQKKWSSTPKHIMRKKCIEYAIKKWEAANFIEFGAGTGDVTTLFLEKGYYGKCYDLGVENRQILRNNLVKYSHQAEVVDDLESIKGLQFDYLFAFEVLEHIKNDAEVLKEWSSSLKSGGKILISVPAHMSKYSKDDESVGHVRRYEKAEITQLLERTGYKDITVLNYGFPLGNITRMMSNIIQGSKKTHQNGSLEERSIKSGVERNPITNKLAFLFNEITLMPFIFLQKIFLQKDWGDGYVVYAQKI</sequence>
<dbReference type="Pfam" id="PF13489">
    <property type="entry name" value="Methyltransf_23"/>
    <property type="match status" value="1"/>
</dbReference>
<dbReference type="InterPro" id="IPR029063">
    <property type="entry name" value="SAM-dependent_MTases_sf"/>
</dbReference>
<keyword evidence="2" id="KW-1185">Reference proteome</keyword>
<proteinExistence type="predicted"/>
<dbReference type="CDD" id="cd02440">
    <property type="entry name" value="AdoMet_MTases"/>
    <property type="match status" value="1"/>
</dbReference>
<accession>A0A0A6P9S2</accession>
<evidence type="ECO:0000313" key="2">
    <source>
        <dbReference type="Proteomes" id="UP000030428"/>
    </source>
</evidence>
<dbReference type="AlphaFoldDB" id="A0A0A6P9S2"/>
<dbReference type="PANTHER" id="PTHR43861">
    <property type="entry name" value="TRANS-ACONITATE 2-METHYLTRANSFERASE-RELATED"/>
    <property type="match status" value="1"/>
</dbReference>
<protein>
    <submittedName>
        <fullName evidence="1">Uncharacterized protein</fullName>
    </submittedName>
</protein>
<dbReference type="Gene3D" id="3.40.50.150">
    <property type="entry name" value="Vaccinia Virus protein VP39"/>
    <property type="match status" value="1"/>
</dbReference>
<comment type="caution">
    <text evidence="1">The sequence shown here is derived from an EMBL/GenBank/DDBJ whole genome shotgun (WGS) entry which is preliminary data.</text>
</comment>
<name>A0A0A6P9S2_9GAMM</name>
<organism evidence="1 2">
    <name type="scientific">Candidatus Thiomargarita nelsonii</name>
    <dbReference type="NCBI Taxonomy" id="1003181"/>
    <lineage>
        <taxon>Bacteria</taxon>
        <taxon>Pseudomonadati</taxon>
        <taxon>Pseudomonadota</taxon>
        <taxon>Gammaproteobacteria</taxon>
        <taxon>Thiotrichales</taxon>
        <taxon>Thiotrichaceae</taxon>
        <taxon>Thiomargarita</taxon>
    </lineage>
</organism>
<gene>
    <name evidence="1" type="ORF">PN36_25055</name>
</gene>
<dbReference type="SUPFAM" id="SSF53335">
    <property type="entry name" value="S-adenosyl-L-methionine-dependent methyltransferases"/>
    <property type="match status" value="1"/>
</dbReference>